<dbReference type="Proteomes" id="UP000005819">
    <property type="component" value="Unassembled WGS sequence"/>
</dbReference>
<organism evidence="2 3">
    <name type="scientific">Alistipes putredinis DSM 17216</name>
    <dbReference type="NCBI Taxonomy" id="445970"/>
    <lineage>
        <taxon>Bacteria</taxon>
        <taxon>Pseudomonadati</taxon>
        <taxon>Bacteroidota</taxon>
        <taxon>Bacteroidia</taxon>
        <taxon>Bacteroidales</taxon>
        <taxon>Rikenellaceae</taxon>
        <taxon>Alistipes</taxon>
    </lineage>
</organism>
<dbReference type="GO" id="GO:0002949">
    <property type="term" value="P:tRNA threonylcarbamoyladenosine modification"/>
    <property type="evidence" value="ECO:0007669"/>
    <property type="project" value="InterPro"/>
</dbReference>
<dbReference type="eggNOG" id="COG1214">
    <property type="taxonomic scope" value="Bacteria"/>
</dbReference>
<gene>
    <name evidence="2" type="primary">yeaZ</name>
    <name evidence="2" type="ORF">ALIPUT_01525</name>
</gene>
<sequence>MSVRRSAGGVWIEKRKKKDMSLILCIETGTDICSVGLARDGELISLRESDQGRDHARQVGVFVDELLSQTGIAPEELDAVAVGKGPGSYTGLRIGVSFAKGLCYGLRIPLVAIGSLDALTEVAKEDYEAGILSVDRWEEACLCPMVDARRMEVYTRVFDAAGTPLSDVSAEVVTAESFAAWRGDGRPFVIFGNGAAKCAGLLPDATLIQVAPSARGLARLAQEALDAGRTEDIAYFEPFYLKDFVVTRSKKKLF</sequence>
<comment type="caution">
    <text evidence="2">The sequence shown here is derived from an EMBL/GenBank/DDBJ whole genome shotgun (WGS) entry which is preliminary data.</text>
</comment>
<dbReference type="Gene3D" id="3.30.420.40">
    <property type="match status" value="2"/>
</dbReference>
<evidence type="ECO:0000259" key="1">
    <source>
        <dbReference type="Pfam" id="PF00814"/>
    </source>
</evidence>
<dbReference type="InterPro" id="IPR022496">
    <property type="entry name" value="T6A_TsaB"/>
</dbReference>
<dbReference type="Pfam" id="PF00814">
    <property type="entry name" value="TsaD"/>
    <property type="match status" value="1"/>
</dbReference>
<evidence type="ECO:0000313" key="3">
    <source>
        <dbReference type="Proteomes" id="UP000005819"/>
    </source>
</evidence>
<reference evidence="2" key="1">
    <citation type="submission" date="2007-10" db="EMBL/GenBank/DDBJ databases">
        <authorList>
            <person name="Fulton L."/>
            <person name="Clifton S."/>
            <person name="Fulton B."/>
            <person name="Xu J."/>
            <person name="Minx P."/>
            <person name="Pepin K.H."/>
            <person name="Johnson M."/>
            <person name="Thiruvilangam P."/>
            <person name="Bhonagiri V."/>
            <person name="Nash W.E."/>
            <person name="Mardis E.R."/>
            <person name="Wilson R.K."/>
        </authorList>
    </citation>
    <scope>NUCLEOTIDE SEQUENCE [LARGE SCALE GENOMIC DNA]</scope>
    <source>
        <strain evidence="2">DSM 17216</strain>
    </source>
</reference>
<dbReference type="SUPFAM" id="SSF53067">
    <property type="entry name" value="Actin-like ATPase domain"/>
    <property type="match status" value="2"/>
</dbReference>
<dbReference type="HOGENOM" id="CLU_064886_1_0_10"/>
<dbReference type="NCBIfam" id="TIGR03725">
    <property type="entry name" value="T6A_YeaZ"/>
    <property type="match status" value="1"/>
</dbReference>
<dbReference type="CDD" id="cd24032">
    <property type="entry name" value="ASKHA_NBD_TsaB"/>
    <property type="match status" value="1"/>
</dbReference>
<dbReference type="EMBL" id="ABFK02000019">
    <property type="protein sequence ID" value="EDS03314.1"/>
    <property type="molecule type" value="Genomic_DNA"/>
</dbReference>
<accession>B0MWR5</accession>
<dbReference type="PANTHER" id="PTHR11735:SF11">
    <property type="entry name" value="TRNA THREONYLCARBAMOYLADENOSINE BIOSYNTHESIS PROTEIN TSAB"/>
    <property type="match status" value="1"/>
</dbReference>
<reference evidence="2" key="2">
    <citation type="submission" date="2013-09" db="EMBL/GenBank/DDBJ databases">
        <title>Draft genome sequence of Alistipes putredinis (DSM 17216).</title>
        <authorList>
            <person name="Sudarsanam P."/>
            <person name="Ley R."/>
            <person name="Guruge J."/>
            <person name="Turnbaugh P.J."/>
            <person name="Mahowald M."/>
            <person name="Liep D."/>
            <person name="Gordon J."/>
        </authorList>
    </citation>
    <scope>NUCLEOTIDE SEQUENCE</scope>
    <source>
        <strain evidence="2">DSM 17216</strain>
    </source>
</reference>
<evidence type="ECO:0000313" key="2">
    <source>
        <dbReference type="EMBL" id="EDS03314.1"/>
    </source>
</evidence>
<keyword evidence="3" id="KW-1185">Reference proteome</keyword>
<dbReference type="InterPro" id="IPR000905">
    <property type="entry name" value="Gcp-like_dom"/>
</dbReference>
<dbReference type="PANTHER" id="PTHR11735">
    <property type="entry name" value="TRNA N6-ADENOSINE THREONYLCARBAMOYLTRANSFERASE"/>
    <property type="match status" value="1"/>
</dbReference>
<proteinExistence type="predicted"/>
<name>B0MWR5_9BACT</name>
<dbReference type="AlphaFoldDB" id="B0MWR5"/>
<protein>
    <submittedName>
        <fullName evidence="2">Universal bacterial protein YeaZ</fullName>
    </submittedName>
</protein>
<feature type="domain" description="Gcp-like" evidence="1">
    <location>
        <begin position="52"/>
        <end position="174"/>
    </location>
</feature>
<dbReference type="InterPro" id="IPR043129">
    <property type="entry name" value="ATPase_NBD"/>
</dbReference>
<dbReference type="GO" id="GO:0005829">
    <property type="term" value="C:cytosol"/>
    <property type="evidence" value="ECO:0007669"/>
    <property type="project" value="TreeGrafter"/>
</dbReference>